<sequence>MGLQKQQSPLSWKKIIIDNAITVGKYSTRFNKTDTVNDLVRIFCLLEQKPIHEFQNSVGLYISDNVQTNNKNFETEFFFVKWYKRHNASIILKVKHIHSQGIEVYLHTSDIPQLILTQ</sequence>
<evidence type="ECO:0000313" key="2">
    <source>
        <dbReference type="EMBL" id="MBO1915626.1"/>
    </source>
</evidence>
<evidence type="ECO:0000259" key="1">
    <source>
        <dbReference type="Pfam" id="PF13708"/>
    </source>
</evidence>
<proteinExistence type="predicted"/>
<dbReference type="AlphaFoldDB" id="A0A939SL25"/>
<protein>
    <submittedName>
        <fullName evidence="2">DUF4942 domain-containing protein</fullName>
    </submittedName>
</protein>
<dbReference type="Pfam" id="PF13708">
    <property type="entry name" value="DUF4942"/>
    <property type="match status" value="1"/>
</dbReference>
<comment type="caution">
    <text evidence="2">The sequence shown here is derived from an EMBL/GenBank/DDBJ whole genome shotgun (WGS) entry which is preliminary data.</text>
</comment>
<organism evidence="2 3">
    <name type="scientific">Providencia rettgeri</name>
    <dbReference type="NCBI Taxonomy" id="587"/>
    <lineage>
        <taxon>Bacteria</taxon>
        <taxon>Pseudomonadati</taxon>
        <taxon>Pseudomonadota</taxon>
        <taxon>Gammaproteobacteria</taxon>
        <taxon>Enterobacterales</taxon>
        <taxon>Morganellaceae</taxon>
        <taxon>Providencia</taxon>
    </lineage>
</organism>
<feature type="domain" description="DUF4942" evidence="1">
    <location>
        <begin position="13"/>
        <end position="95"/>
    </location>
</feature>
<dbReference type="InterPro" id="IPR031339">
    <property type="entry name" value="DUF4942"/>
</dbReference>
<evidence type="ECO:0000313" key="3">
    <source>
        <dbReference type="Proteomes" id="UP000664477"/>
    </source>
</evidence>
<dbReference type="Proteomes" id="UP000664477">
    <property type="component" value="Unassembled WGS sequence"/>
</dbReference>
<dbReference type="EMBL" id="JAGETQ010000001">
    <property type="protein sequence ID" value="MBO1915626.1"/>
    <property type="molecule type" value="Genomic_DNA"/>
</dbReference>
<name>A0A939SL25_PRORE</name>
<accession>A0A939SL25</accession>
<reference evidence="2" key="1">
    <citation type="submission" date="2021-03" db="EMBL/GenBank/DDBJ databases">
        <title>Molecular epidemiology and mechanisms of colistin and carbapenem resistance in Enterobacteriaceae from clinical isolates, the environment and porcine samples in Pretoria, South Africa.</title>
        <authorList>
            <person name="Bogoshi D."/>
            <person name="Mbelle N.M."/>
            <person name="Naidoo V."/>
            <person name="Osei Sekyere J."/>
        </authorList>
    </citation>
    <scope>NUCLEOTIDE SEQUENCE</scope>
    <source>
        <strain evidence="2">C052</strain>
    </source>
</reference>
<gene>
    <name evidence="2" type="ORF">J4727_00120</name>
</gene>